<feature type="region of interest" description="Disordered" evidence="1">
    <location>
        <begin position="1"/>
        <end position="28"/>
    </location>
</feature>
<reference evidence="4" key="1">
    <citation type="journal article" date="2019" name="Int. J. Syst. Evol. Microbiol.">
        <title>The Global Catalogue of Microorganisms (GCM) 10K type strain sequencing project: providing services to taxonomists for standard genome sequencing and annotation.</title>
        <authorList>
            <consortium name="The Broad Institute Genomics Platform"/>
            <consortium name="The Broad Institute Genome Sequencing Center for Infectious Disease"/>
            <person name="Wu L."/>
            <person name="Ma J."/>
        </authorList>
    </citation>
    <scope>NUCLEOTIDE SEQUENCE [LARGE SCALE GENOMIC DNA]</scope>
    <source>
        <strain evidence="4">IBRC-M 10908</strain>
    </source>
</reference>
<dbReference type="InterPro" id="IPR004881">
    <property type="entry name" value="Ribosome_biogen_GTPase_RsgA"/>
</dbReference>
<accession>A0ABV8U0Q6</accession>
<dbReference type="Proteomes" id="UP001595823">
    <property type="component" value="Unassembled WGS sequence"/>
</dbReference>
<feature type="compositionally biased region" description="Basic residues" evidence="1">
    <location>
        <begin position="16"/>
        <end position="28"/>
    </location>
</feature>
<evidence type="ECO:0000313" key="4">
    <source>
        <dbReference type="Proteomes" id="UP001595823"/>
    </source>
</evidence>
<dbReference type="NCBIfam" id="TIGR00157">
    <property type="entry name" value="ribosome small subunit-dependent GTPase A"/>
    <property type="match status" value="1"/>
</dbReference>
<proteinExistence type="predicted"/>
<dbReference type="InterPro" id="IPR027417">
    <property type="entry name" value="P-loop_NTPase"/>
</dbReference>
<dbReference type="PROSITE" id="PS50936">
    <property type="entry name" value="ENGC_GTPASE"/>
    <property type="match status" value="1"/>
</dbReference>
<dbReference type="PANTHER" id="PTHR32120">
    <property type="entry name" value="SMALL RIBOSOMAL SUBUNIT BIOGENESIS GTPASE RSGA"/>
    <property type="match status" value="1"/>
</dbReference>
<protein>
    <submittedName>
        <fullName evidence="3">Ribosome small subunit-dependent GTPase A</fullName>
    </submittedName>
</protein>
<keyword evidence="4" id="KW-1185">Reference proteome</keyword>
<dbReference type="Pfam" id="PF03193">
    <property type="entry name" value="RsgA_GTPase"/>
    <property type="match status" value="1"/>
</dbReference>
<comment type="caution">
    <text evidence="3">The sequence shown here is derived from an EMBL/GenBank/DDBJ whole genome shotgun (WGS) entry which is preliminary data.</text>
</comment>
<evidence type="ECO:0000256" key="1">
    <source>
        <dbReference type="SAM" id="MobiDB-lite"/>
    </source>
</evidence>
<dbReference type="InterPro" id="IPR010914">
    <property type="entry name" value="RsgA_GTPase_dom"/>
</dbReference>
<gene>
    <name evidence="3" type="primary">rsgA</name>
    <name evidence="3" type="ORF">ACFPET_15920</name>
</gene>
<dbReference type="PANTHER" id="PTHR32120:SF11">
    <property type="entry name" value="SMALL RIBOSOMAL SUBUNIT BIOGENESIS GTPASE RSGA 1, MITOCHONDRIAL-RELATED"/>
    <property type="match status" value="1"/>
</dbReference>
<dbReference type="SUPFAM" id="SSF52540">
    <property type="entry name" value="P-loop containing nucleoside triphosphate hydrolases"/>
    <property type="match status" value="1"/>
</dbReference>
<dbReference type="Gene3D" id="1.10.40.50">
    <property type="entry name" value="Probable gtpase engc, domain 3"/>
    <property type="match status" value="1"/>
</dbReference>
<dbReference type="Gene3D" id="3.40.50.300">
    <property type="entry name" value="P-loop containing nucleotide triphosphate hydrolases"/>
    <property type="match status" value="1"/>
</dbReference>
<dbReference type="RefSeq" id="WP_380622854.1">
    <property type="nucleotide sequence ID" value="NZ_JBHSDK010000021.1"/>
</dbReference>
<name>A0ABV8U0Q6_9ACTN</name>
<sequence length="339" mass="36649">MPYRGRDWDEDDVRVRPPKKSRPRTKIRPKHENAATAVVTGVDRGRYRCLADGVTVTAMKARELGRKSIVVGDRVDLVGDLSGSEGTLARIVRVKERRGVLRRSADDDNPHERVVVANVDQLVVVASVTDPPISYGFVDRCLVAALDEGIDPVLCCTKTDLDSGELDEVRRYFTGSGLTIVETSPDRPLDEIRDLVEGRENVFFGHSGVGKSTLVNRLIPGAGRAVGEVRSIGKGSHTSTSAVSFELPGGGWVIDTPGVRSFGLAHVTVDSLLDAFPELAEAAQECPKGCEHAADTADCVLNGVFKDDDPRTARLESFRRMAASLLEAGKNQYGAKGDQ</sequence>
<dbReference type="EMBL" id="JBHSDK010000021">
    <property type="protein sequence ID" value="MFC4336689.1"/>
    <property type="molecule type" value="Genomic_DNA"/>
</dbReference>
<dbReference type="CDD" id="cd01854">
    <property type="entry name" value="YjeQ_EngC"/>
    <property type="match status" value="1"/>
</dbReference>
<organism evidence="3 4">
    <name type="scientific">Salininema proteolyticum</name>
    <dbReference type="NCBI Taxonomy" id="1607685"/>
    <lineage>
        <taxon>Bacteria</taxon>
        <taxon>Bacillati</taxon>
        <taxon>Actinomycetota</taxon>
        <taxon>Actinomycetes</taxon>
        <taxon>Glycomycetales</taxon>
        <taxon>Glycomycetaceae</taxon>
        <taxon>Salininema</taxon>
    </lineage>
</organism>
<evidence type="ECO:0000313" key="3">
    <source>
        <dbReference type="EMBL" id="MFC4336689.1"/>
    </source>
</evidence>
<evidence type="ECO:0000259" key="2">
    <source>
        <dbReference type="PROSITE" id="PS50936"/>
    </source>
</evidence>
<feature type="domain" description="EngC GTPase" evidence="2">
    <location>
        <begin position="117"/>
        <end position="260"/>
    </location>
</feature>